<gene>
    <name evidence="1" type="ORF">UFOPK3099_02196</name>
</gene>
<name>A0A6J7AH45_9ZZZZ</name>
<accession>A0A6J7AH45</accession>
<dbReference type="AlphaFoldDB" id="A0A6J7AH45"/>
<protein>
    <submittedName>
        <fullName evidence="1">Unannotated protein</fullName>
    </submittedName>
</protein>
<reference evidence="1" key="1">
    <citation type="submission" date="2020-05" db="EMBL/GenBank/DDBJ databases">
        <authorList>
            <person name="Chiriac C."/>
            <person name="Salcher M."/>
            <person name="Ghai R."/>
            <person name="Kavagutti S V."/>
        </authorList>
    </citation>
    <scope>NUCLEOTIDE SEQUENCE</scope>
</reference>
<evidence type="ECO:0000313" key="1">
    <source>
        <dbReference type="EMBL" id="CAB4832085.1"/>
    </source>
</evidence>
<proteinExistence type="predicted"/>
<organism evidence="1">
    <name type="scientific">freshwater metagenome</name>
    <dbReference type="NCBI Taxonomy" id="449393"/>
    <lineage>
        <taxon>unclassified sequences</taxon>
        <taxon>metagenomes</taxon>
        <taxon>ecological metagenomes</taxon>
    </lineage>
</organism>
<dbReference type="EMBL" id="CAFAAV010000203">
    <property type="protein sequence ID" value="CAB4832085.1"/>
    <property type="molecule type" value="Genomic_DNA"/>
</dbReference>
<sequence>MEIRLVTPPESAVRPIRHVEVPEVVGKFDPLVREFRDLTARREVSKAQMPRMLRILHALIGEAGRRGHQVALVANRKEYDGSTEWSGVKDGHLTVKIGAHTEVVRVTEEGLPNAHYWERRNYYDKTINRARTSPPSETDAKATGRLQLELLGHAGSIRPSKWTDRQDRPLEDALGELLWEIEVRAYQVEQRVLAERREAEQRKIAWEEAKVAALARYNEHRRAEVLADQVARWRKASEIRAYCEEVQRTHPDDPTTTEWIEWALGYADAINPPATAHFGPRAVTTATADKLAPFMDGWDAHTPTRRR</sequence>